<dbReference type="OrthoDB" id="9802640at2"/>
<organism evidence="1 2">
    <name type="scientific">Bradyrhizobium retamae</name>
    <dbReference type="NCBI Taxonomy" id="1300035"/>
    <lineage>
        <taxon>Bacteria</taxon>
        <taxon>Pseudomonadati</taxon>
        <taxon>Pseudomonadota</taxon>
        <taxon>Alphaproteobacteria</taxon>
        <taxon>Hyphomicrobiales</taxon>
        <taxon>Nitrobacteraceae</taxon>
        <taxon>Bradyrhizobium</taxon>
    </lineage>
</organism>
<sequence length="73" mass="8507">MAETFNVWLDALRERRERWVAASHENNFDRGIWNATVEKYADPTHFELLQNAEDADASWGSLRADQRCGHFPS</sequence>
<dbReference type="RefSeq" id="WP_057846696.1">
    <property type="nucleotide sequence ID" value="NZ_LLYA01000186.1"/>
</dbReference>
<reference evidence="1 2" key="1">
    <citation type="submission" date="2014-03" db="EMBL/GenBank/DDBJ databases">
        <title>Bradyrhizobium valentinum sp. nov., isolated from effective nodules of Lupinus mariae-josephae, a lupine endemic of basic-lime soils in Eastern Spain.</title>
        <authorList>
            <person name="Duran D."/>
            <person name="Rey L."/>
            <person name="Navarro A."/>
            <person name="Busquets A."/>
            <person name="Imperial J."/>
            <person name="Ruiz-Argueso T."/>
        </authorList>
    </citation>
    <scope>NUCLEOTIDE SEQUENCE [LARGE SCALE GENOMIC DNA]</scope>
    <source>
        <strain evidence="1 2">Ro19</strain>
    </source>
</reference>
<evidence type="ECO:0000313" key="1">
    <source>
        <dbReference type="EMBL" id="KRR19399.1"/>
    </source>
</evidence>
<protein>
    <submittedName>
        <fullName evidence="1">Uncharacterized protein</fullName>
    </submittedName>
</protein>
<gene>
    <name evidence="1" type="ORF">CQ13_33810</name>
</gene>
<dbReference type="AlphaFoldDB" id="A0A0R3MGP2"/>
<comment type="caution">
    <text evidence="1">The sequence shown here is derived from an EMBL/GenBank/DDBJ whole genome shotgun (WGS) entry which is preliminary data.</text>
</comment>
<accession>A0A0R3MGP2</accession>
<dbReference type="Proteomes" id="UP000052023">
    <property type="component" value="Unassembled WGS sequence"/>
</dbReference>
<proteinExistence type="predicted"/>
<dbReference type="EMBL" id="LLYA01000186">
    <property type="protein sequence ID" value="KRR19399.1"/>
    <property type="molecule type" value="Genomic_DNA"/>
</dbReference>
<evidence type="ECO:0000313" key="2">
    <source>
        <dbReference type="Proteomes" id="UP000052023"/>
    </source>
</evidence>
<keyword evidence="2" id="KW-1185">Reference proteome</keyword>
<name>A0A0R3MGP2_9BRAD</name>